<proteinExistence type="predicted"/>
<evidence type="ECO:0000313" key="1">
    <source>
        <dbReference type="EMBL" id="GAG82233.1"/>
    </source>
</evidence>
<protein>
    <recommendedName>
        <fullName evidence="2">Glycosyl transferase family 1 domain-containing protein</fullName>
    </recommendedName>
</protein>
<dbReference type="EMBL" id="BART01017808">
    <property type="protein sequence ID" value="GAG82233.1"/>
    <property type="molecule type" value="Genomic_DNA"/>
</dbReference>
<accession>X1BDM1</accession>
<organism evidence="1">
    <name type="scientific">marine sediment metagenome</name>
    <dbReference type="NCBI Taxonomy" id="412755"/>
    <lineage>
        <taxon>unclassified sequences</taxon>
        <taxon>metagenomes</taxon>
        <taxon>ecological metagenomes</taxon>
    </lineage>
</organism>
<dbReference type="AlphaFoldDB" id="X1BDM1"/>
<comment type="caution">
    <text evidence="1">The sequence shown here is derived from an EMBL/GenBank/DDBJ whole genome shotgun (WGS) entry which is preliminary data.</text>
</comment>
<reference evidence="1" key="1">
    <citation type="journal article" date="2014" name="Front. Microbiol.">
        <title>High frequency of phylogenetically diverse reductive dehalogenase-homologous genes in deep subseafloor sedimentary metagenomes.</title>
        <authorList>
            <person name="Kawai M."/>
            <person name="Futagami T."/>
            <person name="Toyoda A."/>
            <person name="Takaki Y."/>
            <person name="Nishi S."/>
            <person name="Hori S."/>
            <person name="Arai W."/>
            <person name="Tsubouchi T."/>
            <person name="Morono Y."/>
            <person name="Uchiyama I."/>
            <person name="Ito T."/>
            <person name="Fujiyama A."/>
            <person name="Inagaki F."/>
            <person name="Takami H."/>
        </authorList>
    </citation>
    <scope>NUCLEOTIDE SEQUENCE</scope>
    <source>
        <strain evidence="1">Expedition CK06-06</strain>
    </source>
</reference>
<sequence length="51" mass="5771">MYAIKRLRDISISISLDIVGIGPLEKDLKGLSKELKIDEVVSFRGFIYDQS</sequence>
<feature type="non-terminal residue" evidence="1">
    <location>
        <position position="51"/>
    </location>
</feature>
<gene>
    <name evidence="1" type="ORF">S01H4_33771</name>
</gene>
<evidence type="ECO:0008006" key="2">
    <source>
        <dbReference type="Google" id="ProtNLM"/>
    </source>
</evidence>
<name>X1BDM1_9ZZZZ</name>